<evidence type="ECO:0000256" key="2">
    <source>
        <dbReference type="RuleBase" id="RU003847"/>
    </source>
</evidence>
<proteinExistence type="inferred from homology"/>
<dbReference type="FunFam" id="1.10.3210.10:FF:000001">
    <property type="entry name" value="GTP pyrophosphokinase RelA"/>
    <property type="match status" value="1"/>
</dbReference>
<dbReference type="SMART" id="SM00471">
    <property type="entry name" value="HDc"/>
    <property type="match status" value="1"/>
</dbReference>
<dbReference type="SUPFAM" id="SSF109604">
    <property type="entry name" value="HD-domain/PDEase-like"/>
    <property type="match status" value="1"/>
</dbReference>
<dbReference type="Gene3D" id="3.30.460.10">
    <property type="entry name" value="Beta Polymerase, domain 2"/>
    <property type="match status" value="1"/>
</dbReference>
<dbReference type="PANTHER" id="PTHR21262">
    <property type="entry name" value="GUANOSINE-3',5'-BIS DIPHOSPHATE 3'-PYROPHOSPHOHYDROLASE"/>
    <property type="match status" value="1"/>
</dbReference>
<evidence type="ECO:0000259" key="3">
    <source>
        <dbReference type="PROSITE" id="PS51831"/>
    </source>
</evidence>
<evidence type="ECO:0008006" key="7">
    <source>
        <dbReference type="Google" id="ProtNLM"/>
    </source>
</evidence>
<dbReference type="CDD" id="cd01668">
    <property type="entry name" value="TGS_RSH"/>
    <property type="match status" value="1"/>
</dbReference>
<dbReference type="InterPro" id="IPR033655">
    <property type="entry name" value="TGS_RelA/SpoT"/>
</dbReference>
<dbReference type="SUPFAM" id="SSF81271">
    <property type="entry name" value="TGS-like"/>
    <property type="match status" value="1"/>
</dbReference>
<dbReference type="PROSITE" id="PS51831">
    <property type="entry name" value="HD"/>
    <property type="match status" value="1"/>
</dbReference>
<dbReference type="Pfam" id="PF13328">
    <property type="entry name" value="HD_4"/>
    <property type="match status" value="1"/>
</dbReference>
<dbReference type="Gene3D" id="3.10.20.30">
    <property type="match status" value="1"/>
</dbReference>
<dbReference type="InterPro" id="IPR043519">
    <property type="entry name" value="NT_sf"/>
</dbReference>
<organism evidence="5 6">
    <name type="scientific">Candidatus Buchananbacteria bacterium CG10_big_fil_rev_8_21_14_0_10_42_9</name>
    <dbReference type="NCBI Taxonomy" id="1974526"/>
    <lineage>
        <taxon>Bacteria</taxon>
        <taxon>Candidatus Buchananiibacteriota</taxon>
    </lineage>
</organism>
<accession>A0A2H0W1F9</accession>
<evidence type="ECO:0000313" key="5">
    <source>
        <dbReference type="EMBL" id="PIS05127.1"/>
    </source>
</evidence>
<dbReference type="EMBL" id="PEZZ01000020">
    <property type="protein sequence ID" value="PIS05127.1"/>
    <property type="molecule type" value="Genomic_DNA"/>
</dbReference>
<reference evidence="6" key="1">
    <citation type="submission" date="2017-09" db="EMBL/GenBank/DDBJ databases">
        <title>Depth-based differentiation of microbial function through sediment-hosted aquifers and enrichment of novel symbionts in the deep terrestrial subsurface.</title>
        <authorList>
            <person name="Probst A.J."/>
            <person name="Ladd B."/>
            <person name="Jarett J.K."/>
            <person name="Geller-Mcgrath D.E."/>
            <person name="Sieber C.M.K."/>
            <person name="Emerson J.B."/>
            <person name="Anantharaman K."/>
            <person name="Thomas B.C."/>
            <person name="Malmstrom R."/>
            <person name="Stieglmeier M."/>
            <person name="Klingl A."/>
            <person name="Woyke T."/>
            <person name="Ryan C.M."/>
            <person name="Banfield J.F."/>
        </authorList>
    </citation>
    <scope>NUCLEOTIDE SEQUENCE [LARGE SCALE GENOMIC DNA]</scope>
</reference>
<dbReference type="InterPro" id="IPR004811">
    <property type="entry name" value="RelA/Spo_fam"/>
</dbReference>
<comment type="similarity">
    <text evidence="2">Belongs to the relA/spoT family.</text>
</comment>
<dbReference type="CDD" id="cd00077">
    <property type="entry name" value="HDc"/>
    <property type="match status" value="1"/>
</dbReference>
<evidence type="ECO:0000313" key="6">
    <source>
        <dbReference type="Proteomes" id="UP000230935"/>
    </source>
</evidence>
<dbReference type="AlphaFoldDB" id="A0A2H0W1F9"/>
<sequence length="489" mass="56126">MATINDLVKIVKRNDRKADTDMIRLAYDFAKKAHEGQKRVSGDPYIVHPLATAIILAKMKMDTTMIIAGLLHDVPEDTHYNLVDIEKNFGSEVCQLVTGVTKLGKLNYTGVERYAESLRRMFISMAQDLRVVVLKMADKLDNLKSLDVFPHEKAKRKALEALEIYAPIANRLSMGQIKGELEDLAFPHVYPEEYKWMAEEIKPIIDKTAESMEEVAAVLNKELQNAKIGKFEVTGRKKRLYSLYRKLMRPHYNRDISKIYDIVAIRIIVPSVADCYQTLGIIHKLWKPLPGRIKDYIAQPKPNGYRSLHTTVFSLHGRIAEFQIRTEEMHAQAEFGIAANWHYQEVGKIWKLIRPNQQGYHIPKKLKWVEEIVKWQKEIQDNSQFLRTIKLDAFSDRIFVFTPKGDVVDLPDEATVIDFAYMIHSDIGNHCVGALVNDQMKSVDTRLENGDVVKIITDKNRKAPSRDWLKFVKTSSAREKIRAATSHNG</sequence>
<dbReference type="GO" id="GO:0015969">
    <property type="term" value="P:guanosine tetraphosphate metabolic process"/>
    <property type="evidence" value="ECO:0007669"/>
    <property type="project" value="InterPro"/>
</dbReference>
<dbReference type="Proteomes" id="UP000230935">
    <property type="component" value="Unassembled WGS sequence"/>
</dbReference>
<evidence type="ECO:0000259" key="4">
    <source>
        <dbReference type="PROSITE" id="PS51880"/>
    </source>
</evidence>
<gene>
    <name evidence="5" type="ORF">COT81_02795</name>
</gene>
<dbReference type="NCBIfam" id="TIGR00691">
    <property type="entry name" value="spoT_relA"/>
    <property type="match status" value="1"/>
</dbReference>
<dbReference type="CDD" id="cd05399">
    <property type="entry name" value="NT_Rel-Spo_like"/>
    <property type="match status" value="1"/>
</dbReference>
<dbReference type="GO" id="GO:0005886">
    <property type="term" value="C:plasma membrane"/>
    <property type="evidence" value="ECO:0007669"/>
    <property type="project" value="TreeGrafter"/>
</dbReference>
<protein>
    <recommendedName>
        <fullName evidence="7">(P)ppGpp synthetase</fullName>
    </recommendedName>
</protein>
<dbReference type="FunFam" id="3.30.460.10:FF:000001">
    <property type="entry name" value="GTP pyrophosphokinase RelA"/>
    <property type="match status" value="1"/>
</dbReference>
<dbReference type="InterPro" id="IPR004095">
    <property type="entry name" value="TGS"/>
</dbReference>
<dbReference type="InterPro" id="IPR012675">
    <property type="entry name" value="Beta-grasp_dom_sf"/>
</dbReference>
<name>A0A2H0W1F9_9BACT</name>
<dbReference type="InterPro" id="IPR003607">
    <property type="entry name" value="HD/PDEase_dom"/>
</dbReference>
<dbReference type="SUPFAM" id="SSF81301">
    <property type="entry name" value="Nucleotidyltransferase"/>
    <property type="match status" value="1"/>
</dbReference>
<feature type="domain" description="TGS" evidence="4">
    <location>
        <begin position="396"/>
        <end position="457"/>
    </location>
</feature>
<comment type="pathway">
    <text evidence="1">Purine metabolism.</text>
</comment>
<feature type="domain" description="HD" evidence="3">
    <location>
        <begin position="45"/>
        <end position="143"/>
    </location>
</feature>
<dbReference type="FunFam" id="3.10.20.30:FF:000002">
    <property type="entry name" value="GTP pyrophosphokinase (RelA/SpoT)"/>
    <property type="match status" value="1"/>
</dbReference>
<dbReference type="Pfam" id="PF04607">
    <property type="entry name" value="RelA_SpoT"/>
    <property type="match status" value="1"/>
</dbReference>
<dbReference type="InterPro" id="IPR006674">
    <property type="entry name" value="HD_domain"/>
</dbReference>
<dbReference type="SMART" id="SM00954">
    <property type="entry name" value="RelA_SpoT"/>
    <property type="match status" value="1"/>
</dbReference>
<dbReference type="Gene3D" id="1.10.3210.10">
    <property type="entry name" value="Hypothetical protein af1432"/>
    <property type="match status" value="1"/>
</dbReference>
<comment type="function">
    <text evidence="2">In eubacteria ppGpp (guanosine 3'-diphosphate 5'-diphosphate) is a mediator of the stringent response that coordinates a variety of cellular activities in response to changes in nutritional abundance.</text>
</comment>
<comment type="caution">
    <text evidence="5">The sequence shown here is derived from an EMBL/GenBank/DDBJ whole genome shotgun (WGS) entry which is preliminary data.</text>
</comment>
<dbReference type="InterPro" id="IPR012676">
    <property type="entry name" value="TGS-like"/>
</dbReference>
<dbReference type="PANTHER" id="PTHR21262:SF31">
    <property type="entry name" value="GTP PYROPHOSPHOKINASE"/>
    <property type="match status" value="1"/>
</dbReference>
<evidence type="ECO:0000256" key="1">
    <source>
        <dbReference type="ARBA" id="ARBA00025704"/>
    </source>
</evidence>
<dbReference type="PROSITE" id="PS51880">
    <property type="entry name" value="TGS"/>
    <property type="match status" value="1"/>
</dbReference>
<dbReference type="InterPro" id="IPR007685">
    <property type="entry name" value="RelA_SpoT"/>
</dbReference>
<dbReference type="Pfam" id="PF02824">
    <property type="entry name" value="TGS"/>
    <property type="match status" value="1"/>
</dbReference>